<dbReference type="InterPro" id="IPR036866">
    <property type="entry name" value="RibonucZ/Hydroxyglut_hydro"/>
</dbReference>
<reference evidence="3" key="1">
    <citation type="journal article" date="2019" name="Int. J. Syst. Evol. Microbiol.">
        <title>The Global Catalogue of Microorganisms (GCM) 10K type strain sequencing project: providing services to taxonomists for standard genome sequencing and annotation.</title>
        <authorList>
            <consortium name="The Broad Institute Genomics Platform"/>
            <consortium name="The Broad Institute Genome Sequencing Center for Infectious Disease"/>
            <person name="Wu L."/>
            <person name="Ma J."/>
        </authorList>
    </citation>
    <scope>NUCLEOTIDE SEQUENCE [LARGE SCALE GENOMIC DNA]</scope>
    <source>
        <strain evidence="3">CGMCC 4.7645</strain>
    </source>
</reference>
<gene>
    <name evidence="2" type="ORF">ACFSXZ_16175</name>
</gene>
<dbReference type="InterPro" id="IPR001279">
    <property type="entry name" value="Metallo-B-lactamas"/>
</dbReference>
<dbReference type="SMART" id="SM00849">
    <property type="entry name" value="Lactamase_B"/>
    <property type="match status" value="1"/>
</dbReference>
<organism evidence="2 3">
    <name type="scientific">Amycolatopsis pigmentata</name>
    <dbReference type="NCBI Taxonomy" id="450801"/>
    <lineage>
        <taxon>Bacteria</taxon>
        <taxon>Bacillati</taxon>
        <taxon>Actinomycetota</taxon>
        <taxon>Actinomycetes</taxon>
        <taxon>Pseudonocardiales</taxon>
        <taxon>Pseudonocardiaceae</taxon>
        <taxon>Amycolatopsis</taxon>
    </lineage>
</organism>
<dbReference type="Pfam" id="PF13483">
    <property type="entry name" value="Lactamase_B_3"/>
    <property type="match status" value="1"/>
</dbReference>
<dbReference type="RefSeq" id="WP_378265844.1">
    <property type="nucleotide sequence ID" value="NZ_JBHUKR010000007.1"/>
</dbReference>
<protein>
    <submittedName>
        <fullName evidence="2">MBL fold metallo-hydrolase</fullName>
    </submittedName>
</protein>
<dbReference type="PANTHER" id="PTHR43546">
    <property type="entry name" value="UPF0173 METAL-DEPENDENT HYDROLASE MJ1163-RELATED"/>
    <property type="match status" value="1"/>
</dbReference>
<evidence type="ECO:0000313" key="3">
    <source>
        <dbReference type="Proteomes" id="UP001597417"/>
    </source>
</evidence>
<dbReference type="Proteomes" id="UP001597417">
    <property type="component" value="Unassembled WGS sequence"/>
</dbReference>
<evidence type="ECO:0000313" key="2">
    <source>
        <dbReference type="EMBL" id="MFD2417862.1"/>
    </source>
</evidence>
<evidence type="ECO:0000259" key="1">
    <source>
        <dbReference type="SMART" id="SM00849"/>
    </source>
</evidence>
<proteinExistence type="predicted"/>
<dbReference type="EMBL" id="JBHUKR010000007">
    <property type="protein sequence ID" value="MFD2417862.1"/>
    <property type="molecule type" value="Genomic_DNA"/>
</dbReference>
<dbReference type="SUPFAM" id="SSF56281">
    <property type="entry name" value="Metallo-hydrolase/oxidoreductase"/>
    <property type="match status" value="1"/>
</dbReference>
<dbReference type="InterPro" id="IPR050114">
    <property type="entry name" value="UPF0173_UPF0282_UlaG_hydrolase"/>
</dbReference>
<keyword evidence="3" id="KW-1185">Reference proteome</keyword>
<comment type="caution">
    <text evidence="2">The sequence shown here is derived from an EMBL/GenBank/DDBJ whole genome shotgun (WGS) entry which is preliminary data.</text>
</comment>
<dbReference type="Gene3D" id="3.60.15.10">
    <property type="entry name" value="Ribonuclease Z/Hydroxyacylglutathione hydrolase-like"/>
    <property type="match status" value="1"/>
</dbReference>
<feature type="domain" description="Metallo-beta-lactamase" evidence="1">
    <location>
        <begin position="7"/>
        <end position="176"/>
    </location>
</feature>
<accession>A0ABW5FVR7</accession>
<name>A0ABW5FVR7_9PSEU</name>
<dbReference type="PANTHER" id="PTHR43546:SF3">
    <property type="entry name" value="UPF0173 METAL-DEPENDENT HYDROLASE MJ1163"/>
    <property type="match status" value="1"/>
</dbReference>
<sequence length="212" mass="22768">MRIVHYGHACVLLETGSTRILLDPGVFSEGFDAERELDAVLITHQHFDHIDEKRLPALLEANSGAKLFVDPGSEDTVRKLGLEYQVVRPGDSFELGGTAVNVVGGEHAVIHADIPVIPNIGYLIDHGAFYHPGDAFFVPEQKVDVLGLPTGAPWLKAGEAVDFMRAVGPRVAVPIHEAVLANPAMHYGLFTNLAPEGTEVLVAPRGEATKVA</sequence>